<proteinExistence type="predicted"/>
<dbReference type="InterPro" id="IPR001806">
    <property type="entry name" value="Small_GTPase"/>
</dbReference>
<dbReference type="Gene3D" id="3.40.50.300">
    <property type="entry name" value="P-loop containing nucleotide triphosphate hydrolases"/>
    <property type="match status" value="1"/>
</dbReference>
<dbReference type="PRINTS" id="PR00449">
    <property type="entry name" value="RASTRNSFRMNG"/>
</dbReference>
<dbReference type="GO" id="GO:0003924">
    <property type="term" value="F:GTPase activity"/>
    <property type="evidence" value="ECO:0007669"/>
    <property type="project" value="InterPro"/>
</dbReference>
<organism evidence="3 4">
    <name type="scientific">Naegleria lovaniensis</name>
    <name type="common">Amoeba</name>
    <dbReference type="NCBI Taxonomy" id="51637"/>
    <lineage>
        <taxon>Eukaryota</taxon>
        <taxon>Discoba</taxon>
        <taxon>Heterolobosea</taxon>
        <taxon>Tetramitia</taxon>
        <taxon>Eutetramitia</taxon>
        <taxon>Vahlkampfiidae</taxon>
        <taxon>Naegleria</taxon>
    </lineage>
</organism>
<dbReference type="PANTHER" id="PTHR24070">
    <property type="entry name" value="RAS, DI-RAS, AND RHEB FAMILY MEMBERS OF SMALL GTPASE SUPERFAMILY"/>
    <property type="match status" value="1"/>
</dbReference>
<dbReference type="RefSeq" id="XP_044552894.1">
    <property type="nucleotide sequence ID" value="XM_044692935.1"/>
</dbReference>
<dbReference type="SMART" id="SM00173">
    <property type="entry name" value="RAS"/>
    <property type="match status" value="1"/>
</dbReference>
<dbReference type="GO" id="GO:0007165">
    <property type="term" value="P:signal transduction"/>
    <property type="evidence" value="ECO:0007669"/>
    <property type="project" value="InterPro"/>
</dbReference>
<dbReference type="Pfam" id="PF00071">
    <property type="entry name" value="Ras"/>
    <property type="match status" value="1"/>
</dbReference>
<keyword evidence="2" id="KW-0342">GTP-binding</keyword>
<evidence type="ECO:0008006" key="5">
    <source>
        <dbReference type="Google" id="ProtNLM"/>
    </source>
</evidence>
<evidence type="ECO:0000313" key="4">
    <source>
        <dbReference type="Proteomes" id="UP000816034"/>
    </source>
</evidence>
<dbReference type="EMBL" id="PYSW02000009">
    <property type="protein sequence ID" value="KAG2388902.1"/>
    <property type="molecule type" value="Genomic_DNA"/>
</dbReference>
<evidence type="ECO:0000256" key="1">
    <source>
        <dbReference type="ARBA" id="ARBA00022741"/>
    </source>
</evidence>
<dbReference type="GO" id="GO:0016020">
    <property type="term" value="C:membrane"/>
    <property type="evidence" value="ECO:0007669"/>
    <property type="project" value="InterPro"/>
</dbReference>
<keyword evidence="4" id="KW-1185">Reference proteome</keyword>
<comment type="caution">
    <text evidence="3">The sequence shown here is derived from an EMBL/GenBank/DDBJ whole genome shotgun (WGS) entry which is preliminary data.</text>
</comment>
<dbReference type="InterPro" id="IPR027417">
    <property type="entry name" value="P-loop_NTPase"/>
</dbReference>
<protein>
    <recommendedName>
        <fullName evidence="5">Ras family small GTPase</fullName>
    </recommendedName>
</protein>
<evidence type="ECO:0000313" key="3">
    <source>
        <dbReference type="EMBL" id="KAG2388902.1"/>
    </source>
</evidence>
<gene>
    <name evidence="3" type="ORF">C9374_000341</name>
</gene>
<dbReference type="PROSITE" id="PS51421">
    <property type="entry name" value="RAS"/>
    <property type="match status" value="1"/>
</dbReference>
<dbReference type="InterPro" id="IPR020849">
    <property type="entry name" value="Small_GTPase_Ras-type"/>
</dbReference>
<evidence type="ECO:0000256" key="2">
    <source>
        <dbReference type="ARBA" id="ARBA00023134"/>
    </source>
</evidence>
<reference evidence="3 4" key="1">
    <citation type="journal article" date="2018" name="BMC Genomics">
        <title>The genome of Naegleria lovaniensis, the basis for a comparative approach to unravel pathogenicity factors of the human pathogenic amoeba N. fowleri.</title>
        <authorList>
            <person name="Liechti N."/>
            <person name="Schurch N."/>
            <person name="Bruggmann R."/>
            <person name="Wittwer M."/>
        </authorList>
    </citation>
    <scope>NUCLEOTIDE SEQUENCE [LARGE SCALE GENOMIC DNA]</scope>
    <source>
        <strain evidence="3 4">ATCC 30569</strain>
    </source>
</reference>
<dbReference type="GO" id="GO:0005525">
    <property type="term" value="F:GTP binding"/>
    <property type="evidence" value="ECO:0007669"/>
    <property type="project" value="UniProtKB-KW"/>
</dbReference>
<sequence length="185" mass="21626">MTRQQGEYDLAVLGTCGSGKLALTFQYTSFLEEQFPDNKYSLRKYVKIDDEPYFLDFLDNTGNEEYRALLDQTMRCGSGFLLVYRVSDRNTFEPMNDLYEQILVKKDAEKVPMVLVGNRFKMESERQVTFEEGKRFARDINIPFFEVETTEDIIQAFTTLVCEIRKTKPNHIPIQIPQKKSCELL</sequence>
<name>A0AA88KTZ2_NAELO</name>
<dbReference type="PROSITE" id="PS51419">
    <property type="entry name" value="RAB"/>
    <property type="match status" value="1"/>
</dbReference>
<dbReference type="SUPFAM" id="SSF52540">
    <property type="entry name" value="P-loop containing nucleoside triphosphate hydrolases"/>
    <property type="match status" value="1"/>
</dbReference>
<dbReference type="Proteomes" id="UP000816034">
    <property type="component" value="Unassembled WGS sequence"/>
</dbReference>
<dbReference type="GeneID" id="68092803"/>
<accession>A0AA88KTZ2</accession>
<dbReference type="AlphaFoldDB" id="A0AA88KTZ2"/>
<keyword evidence="1" id="KW-0547">Nucleotide-binding</keyword>
<dbReference type="SMART" id="SM00175">
    <property type="entry name" value="RAB"/>
    <property type="match status" value="1"/>
</dbReference>